<feature type="transmembrane region" description="Helical" evidence="5">
    <location>
        <begin position="90"/>
        <end position="109"/>
    </location>
</feature>
<keyword evidence="3 5" id="KW-1133">Transmembrane helix</keyword>
<evidence type="ECO:0000256" key="1">
    <source>
        <dbReference type="ARBA" id="ARBA00004127"/>
    </source>
</evidence>
<dbReference type="Pfam" id="PF04191">
    <property type="entry name" value="PEMT"/>
    <property type="match status" value="1"/>
</dbReference>
<dbReference type="InterPro" id="IPR007318">
    <property type="entry name" value="Phopholipid_MeTrfase"/>
</dbReference>
<name>A0A381U0J6_9ZZZZ</name>
<dbReference type="Gene3D" id="1.20.120.1630">
    <property type="match status" value="1"/>
</dbReference>
<dbReference type="AlphaFoldDB" id="A0A381U0J6"/>
<comment type="subcellular location">
    <subcellularLocation>
        <location evidence="1">Endomembrane system</location>
        <topology evidence="1">Multi-pass membrane protein</topology>
    </subcellularLocation>
</comment>
<evidence type="ECO:0008006" key="7">
    <source>
        <dbReference type="Google" id="ProtNLM"/>
    </source>
</evidence>
<feature type="transmembrane region" description="Helical" evidence="5">
    <location>
        <begin position="37"/>
        <end position="58"/>
    </location>
</feature>
<protein>
    <recommendedName>
        <fullName evidence="7">Steroid 5-alpha reductase C-terminal domain-containing protein</fullName>
    </recommendedName>
</protein>
<evidence type="ECO:0000256" key="5">
    <source>
        <dbReference type="SAM" id="Phobius"/>
    </source>
</evidence>
<evidence type="ECO:0000256" key="2">
    <source>
        <dbReference type="ARBA" id="ARBA00022692"/>
    </source>
</evidence>
<evidence type="ECO:0000313" key="6">
    <source>
        <dbReference type="EMBL" id="SVA21594.1"/>
    </source>
</evidence>
<feature type="transmembrane region" description="Helical" evidence="5">
    <location>
        <begin position="7"/>
        <end position="31"/>
    </location>
</feature>
<accession>A0A381U0J6</accession>
<dbReference type="EMBL" id="UINC01005480">
    <property type="protein sequence ID" value="SVA21594.1"/>
    <property type="molecule type" value="Genomic_DNA"/>
</dbReference>
<sequence>MVGKKFLTVRLIAAILLLPVNVLFLIPALFFDLSVPILYHWTTWVSIAIGVPATILSIKCLRLFIQIGGGGTPAPWDPVQNLIIKGPYRYVRNPMLIGVIFFLFSESLLFQSIPLFIYATLFFLGNMVYFPLVEEKGLIKRYGGAYLTYMSNVSRWLPRSKPYNPE</sequence>
<evidence type="ECO:0000256" key="4">
    <source>
        <dbReference type="ARBA" id="ARBA00023136"/>
    </source>
</evidence>
<dbReference type="GO" id="GO:0012505">
    <property type="term" value="C:endomembrane system"/>
    <property type="evidence" value="ECO:0007669"/>
    <property type="project" value="UniProtKB-SubCell"/>
</dbReference>
<keyword evidence="4 5" id="KW-0472">Membrane</keyword>
<reference evidence="6" key="1">
    <citation type="submission" date="2018-05" db="EMBL/GenBank/DDBJ databases">
        <authorList>
            <person name="Lanie J.A."/>
            <person name="Ng W.-L."/>
            <person name="Kazmierczak K.M."/>
            <person name="Andrzejewski T.M."/>
            <person name="Davidsen T.M."/>
            <person name="Wayne K.J."/>
            <person name="Tettelin H."/>
            <person name="Glass J.I."/>
            <person name="Rusch D."/>
            <person name="Podicherti R."/>
            <person name="Tsui H.-C.T."/>
            <person name="Winkler M.E."/>
        </authorList>
    </citation>
    <scope>NUCLEOTIDE SEQUENCE</scope>
</reference>
<organism evidence="6">
    <name type="scientific">marine metagenome</name>
    <dbReference type="NCBI Taxonomy" id="408172"/>
    <lineage>
        <taxon>unclassified sequences</taxon>
        <taxon>metagenomes</taxon>
        <taxon>ecological metagenomes</taxon>
    </lineage>
</organism>
<keyword evidence="2 5" id="KW-0812">Transmembrane</keyword>
<evidence type="ECO:0000256" key="3">
    <source>
        <dbReference type="ARBA" id="ARBA00022989"/>
    </source>
</evidence>
<proteinExistence type="predicted"/>
<gene>
    <name evidence="6" type="ORF">METZ01_LOCUS74448</name>
</gene>